<protein>
    <submittedName>
        <fullName evidence="1">Uncharacterized protein</fullName>
    </submittedName>
</protein>
<dbReference type="PANTHER" id="PTHR32018:SF6">
    <property type="entry name" value="RHAMNOGALACTURONAN ENDOLYASE"/>
    <property type="match status" value="1"/>
</dbReference>
<evidence type="ECO:0000313" key="1">
    <source>
        <dbReference type="EMBL" id="PRQ51958.1"/>
    </source>
</evidence>
<sequence>MEKVFCPVFVYLNSAPPESNNSTSILWNNAKQQMFKEVKSWPYNFTQSQDFPSSDQRGSLSCRLLVHDR</sequence>
<dbReference type="OMA" id="SILWNNA"/>
<comment type="caution">
    <text evidence="1">The sequence shown here is derived from an EMBL/GenBank/DDBJ whole genome shotgun (WGS) entry which is preliminary data.</text>
</comment>
<dbReference type="PANTHER" id="PTHR32018">
    <property type="entry name" value="RHAMNOGALACTURONATE LYASE FAMILY PROTEIN"/>
    <property type="match status" value="1"/>
</dbReference>
<dbReference type="STRING" id="74649.A0A2P6RZU3"/>
<keyword evidence="2" id="KW-1185">Reference proteome</keyword>
<name>A0A2P6RZU3_ROSCH</name>
<dbReference type="AlphaFoldDB" id="A0A2P6RZU3"/>
<gene>
    <name evidence="1" type="ORF">RchiOBHm_Chr2g0150231</name>
</gene>
<evidence type="ECO:0000313" key="2">
    <source>
        <dbReference type="Proteomes" id="UP000238479"/>
    </source>
</evidence>
<dbReference type="InterPro" id="IPR051850">
    <property type="entry name" value="Polysacch_Lyase_4"/>
</dbReference>
<proteinExistence type="predicted"/>
<dbReference type="Proteomes" id="UP000238479">
    <property type="component" value="Chromosome 2"/>
</dbReference>
<dbReference type="Gramene" id="PRQ51958">
    <property type="protein sequence ID" value="PRQ51958"/>
    <property type="gene ID" value="RchiOBHm_Chr2g0150231"/>
</dbReference>
<reference evidence="1 2" key="1">
    <citation type="journal article" date="2018" name="Nat. Genet.">
        <title>The Rosa genome provides new insights in the design of modern roses.</title>
        <authorList>
            <person name="Bendahmane M."/>
        </authorList>
    </citation>
    <scope>NUCLEOTIDE SEQUENCE [LARGE SCALE GENOMIC DNA]</scope>
    <source>
        <strain evidence="2">cv. Old Blush</strain>
    </source>
</reference>
<dbReference type="EMBL" id="PDCK01000040">
    <property type="protein sequence ID" value="PRQ51958.1"/>
    <property type="molecule type" value="Genomic_DNA"/>
</dbReference>
<organism evidence="1 2">
    <name type="scientific">Rosa chinensis</name>
    <name type="common">China rose</name>
    <dbReference type="NCBI Taxonomy" id="74649"/>
    <lineage>
        <taxon>Eukaryota</taxon>
        <taxon>Viridiplantae</taxon>
        <taxon>Streptophyta</taxon>
        <taxon>Embryophyta</taxon>
        <taxon>Tracheophyta</taxon>
        <taxon>Spermatophyta</taxon>
        <taxon>Magnoliopsida</taxon>
        <taxon>eudicotyledons</taxon>
        <taxon>Gunneridae</taxon>
        <taxon>Pentapetalae</taxon>
        <taxon>rosids</taxon>
        <taxon>fabids</taxon>
        <taxon>Rosales</taxon>
        <taxon>Rosaceae</taxon>
        <taxon>Rosoideae</taxon>
        <taxon>Rosoideae incertae sedis</taxon>
        <taxon>Rosa</taxon>
    </lineage>
</organism>
<accession>A0A2P6RZU3</accession>